<evidence type="ECO:0000256" key="2">
    <source>
        <dbReference type="SAM" id="MobiDB-lite"/>
    </source>
</evidence>
<dbReference type="InterPro" id="IPR036737">
    <property type="entry name" value="OmpA-like_sf"/>
</dbReference>
<dbReference type="AlphaFoldDB" id="A0A4R2M7X6"/>
<dbReference type="PROSITE" id="PS51257">
    <property type="entry name" value="PROKAR_LIPOPROTEIN"/>
    <property type="match status" value="1"/>
</dbReference>
<proteinExistence type="predicted"/>
<keyword evidence="1" id="KW-0472">Membrane</keyword>
<evidence type="ECO:0000256" key="1">
    <source>
        <dbReference type="PROSITE-ProRule" id="PRU00473"/>
    </source>
</evidence>
<evidence type="ECO:0000313" key="4">
    <source>
        <dbReference type="EMBL" id="TCP00497.1"/>
    </source>
</evidence>
<evidence type="ECO:0000313" key="5">
    <source>
        <dbReference type="Proteomes" id="UP000295106"/>
    </source>
</evidence>
<name>A0A4R2M7X6_RUBGE</name>
<feature type="region of interest" description="Disordered" evidence="2">
    <location>
        <begin position="184"/>
        <end position="218"/>
    </location>
</feature>
<dbReference type="Proteomes" id="UP000295106">
    <property type="component" value="Unassembled WGS sequence"/>
</dbReference>
<dbReference type="PRINTS" id="PR01023">
    <property type="entry name" value="NAFLGMOTY"/>
</dbReference>
<accession>A0A4R2M7X6</accession>
<protein>
    <submittedName>
        <fullName evidence="4">Outer membrane protein OmpA-like peptidoglycan-associated protein</fullName>
    </submittedName>
</protein>
<dbReference type="Pfam" id="PF13488">
    <property type="entry name" value="Gly-zipper_Omp"/>
    <property type="match status" value="1"/>
</dbReference>
<dbReference type="PANTHER" id="PTHR30329">
    <property type="entry name" value="STATOR ELEMENT OF FLAGELLAR MOTOR COMPLEX"/>
    <property type="match status" value="1"/>
</dbReference>
<sequence>MDSRGVRIAALVAAVAVLAGCETMDERTKGTAAGAAIGALGGAVISKATGGKAGTGAVVGGVVGAVGGNLWSKRMEDKRRAMEQATAGTGIDVARTPDNQLKVNVPSDLSFAIGRADLQPSLRPVLDQFAKGLDQTMHVRIVGHTDSTGNDAINDPLSLARARTVRDYLEDRGVPAARLEIAGRGSREPVADNSSDAGRAKNRRVEIFLREPEGPQAR</sequence>
<dbReference type="OrthoDB" id="9782229at2"/>
<dbReference type="GeneID" id="99682820"/>
<dbReference type="EMBL" id="SLXD01000013">
    <property type="protein sequence ID" value="TCP00497.1"/>
    <property type="molecule type" value="Genomic_DNA"/>
</dbReference>
<gene>
    <name evidence="4" type="ORF">EV684_113128</name>
</gene>
<dbReference type="SUPFAM" id="SSF103088">
    <property type="entry name" value="OmpA-like"/>
    <property type="match status" value="1"/>
</dbReference>
<dbReference type="InterPro" id="IPR039567">
    <property type="entry name" value="Gly-zipper"/>
</dbReference>
<dbReference type="CDD" id="cd07185">
    <property type="entry name" value="OmpA_C-like"/>
    <property type="match status" value="1"/>
</dbReference>
<dbReference type="Gene3D" id="3.30.1330.60">
    <property type="entry name" value="OmpA-like domain"/>
    <property type="match status" value="1"/>
</dbReference>
<organism evidence="4 5">
    <name type="scientific">Rubrivivax gelatinosus</name>
    <name type="common">Rhodocyclus gelatinosus</name>
    <name type="synonym">Rhodopseudomonas gelatinosa</name>
    <dbReference type="NCBI Taxonomy" id="28068"/>
    <lineage>
        <taxon>Bacteria</taxon>
        <taxon>Pseudomonadati</taxon>
        <taxon>Pseudomonadota</taxon>
        <taxon>Betaproteobacteria</taxon>
        <taxon>Burkholderiales</taxon>
        <taxon>Sphaerotilaceae</taxon>
        <taxon>Rubrivivax</taxon>
    </lineage>
</organism>
<dbReference type="PANTHER" id="PTHR30329:SF21">
    <property type="entry name" value="LIPOPROTEIN YIAD-RELATED"/>
    <property type="match status" value="1"/>
</dbReference>
<dbReference type="PROSITE" id="PS51123">
    <property type="entry name" value="OMPA_2"/>
    <property type="match status" value="1"/>
</dbReference>
<feature type="compositionally biased region" description="Basic and acidic residues" evidence="2">
    <location>
        <begin position="203"/>
        <end position="218"/>
    </location>
</feature>
<dbReference type="RefSeq" id="WP_132648936.1">
    <property type="nucleotide sequence ID" value="NZ_CP181386.1"/>
</dbReference>
<dbReference type="GO" id="GO:0016020">
    <property type="term" value="C:membrane"/>
    <property type="evidence" value="ECO:0007669"/>
    <property type="project" value="UniProtKB-UniRule"/>
</dbReference>
<dbReference type="InterPro" id="IPR050330">
    <property type="entry name" value="Bact_OuterMem_StrucFunc"/>
</dbReference>
<evidence type="ECO:0000259" key="3">
    <source>
        <dbReference type="PROSITE" id="PS51123"/>
    </source>
</evidence>
<dbReference type="Pfam" id="PF00691">
    <property type="entry name" value="OmpA"/>
    <property type="match status" value="1"/>
</dbReference>
<dbReference type="InterPro" id="IPR006665">
    <property type="entry name" value="OmpA-like"/>
</dbReference>
<feature type="domain" description="OmpA-like" evidence="3">
    <location>
        <begin position="98"/>
        <end position="213"/>
    </location>
</feature>
<comment type="caution">
    <text evidence="4">The sequence shown here is derived from an EMBL/GenBank/DDBJ whole genome shotgun (WGS) entry which is preliminary data.</text>
</comment>
<reference evidence="4 5" key="1">
    <citation type="submission" date="2019-03" db="EMBL/GenBank/DDBJ databases">
        <title>Genomic Encyclopedia of Type Strains, Phase IV (KMG-IV): sequencing the most valuable type-strain genomes for metagenomic binning, comparative biology and taxonomic classification.</title>
        <authorList>
            <person name="Goeker M."/>
        </authorList>
    </citation>
    <scope>NUCLEOTIDE SEQUENCE [LARGE SCALE GENOMIC DNA]</scope>
    <source>
        <strain evidence="4 5">DSM 1709</strain>
    </source>
</reference>